<dbReference type="InterPro" id="IPR026444">
    <property type="entry name" value="Secre_tail"/>
</dbReference>
<gene>
    <name evidence="7" type="ORF">M23134_00406</name>
</gene>
<protein>
    <recommendedName>
        <fullName evidence="6">LamG-like jellyroll fold domain-containing protein</fullName>
    </recommendedName>
</protein>
<dbReference type="eggNOG" id="COG2273">
    <property type="taxonomic scope" value="Bacteria"/>
</dbReference>
<dbReference type="NCBIfam" id="TIGR04183">
    <property type="entry name" value="Por_Secre_tail"/>
    <property type="match status" value="1"/>
</dbReference>
<dbReference type="SMART" id="SM00560">
    <property type="entry name" value="LamGL"/>
    <property type="match status" value="1"/>
</dbReference>
<dbReference type="EMBL" id="AAWS01000010">
    <property type="protein sequence ID" value="EAY29522.1"/>
    <property type="molecule type" value="Genomic_DNA"/>
</dbReference>
<comment type="cofactor">
    <cofactor evidence="1">
        <name>Ca(2+)</name>
        <dbReference type="ChEBI" id="CHEBI:29108"/>
    </cofactor>
</comment>
<keyword evidence="5" id="KW-1015">Disulfide bond</keyword>
<evidence type="ECO:0000256" key="5">
    <source>
        <dbReference type="ARBA" id="ARBA00023157"/>
    </source>
</evidence>
<evidence type="ECO:0000313" key="8">
    <source>
        <dbReference type="Proteomes" id="UP000004095"/>
    </source>
</evidence>
<dbReference type="PANTHER" id="PTHR19277">
    <property type="entry name" value="PENTRAXIN"/>
    <property type="match status" value="1"/>
</dbReference>
<dbReference type="Gene3D" id="2.60.40.4070">
    <property type="match status" value="1"/>
</dbReference>
<proteinExistence type="predicted"/>
<dbReference type="InterPro" id="IPR006558">
    <property type="entry name" value="LamG-like"/>
</dbReference>
<keyword evidence="8" id="KW-1185">Reference proteome</keyword>
<evidence type="ECO:0000259" key="6">
    <source>
        <dbReference type="SMART" id="SM00560"/>
    </source>
</evidence>
<keyword evidence="4" id="KW-0106">Calcium</keyword>
<organism evidence="7 8">
    <name type="scientific">Microscilla marina ATCC 23134</name>
    <dbReference type="NCBI Taxonomy" id="313606"/>
    <lineage>
        <taxon>Bacteria</taxon>
        <taxon>Pseudomonadati</taxon>
        <taxon>Bacteroidota</taxon>
        <taxon>Cytophagia</taxon>
        <taxon>Cytophagales</taxon>
        <taxon>Microscillaceae</taxon>
        <taxon>Microscilla</taxon>
    </lineage>
</organism>
<dbReference type="Pfam" id="PF13385">
    <property type="entry name" value="Laminin_G_3"/>
    <property type="match status" value="3"/>
</dbReference>
<name>A1ZIY6_MICM2</name>
<dbReference type="SUPFAM" id="SSF49899">
    <property type="entry name" value="Concanavalin A-like lectins/glucanases"/>
    <property type="match status" value="4"/>
</dbReference>
<evidence type="ECO:0000256" key="2">
    <source>
        <dbReference type="ARBA" id="ARBA00022723"/>
    </source>
</evidence>
<keyword evidence="3" id="KW-0732">Signal</keyword>
<dbReference type="GO" id="GO:0046872">
    <property type="term" value="F:metal ion binding"/>
    <property type="evidence" value="ECO:0007669"/>
    <property type="project" value="UniProtKB-KW"/>
</dbReference>
<dbReference type="Gene3D" id="2.60.120.200">
    <property type="match status" value="4"/>
</dbReference>
<evidence type="ECO:0000256" key="1">
    <source>
        <dbReference type="ARBA" id="ARBA00001913"/>
    </source>
</evidence>
<dbReference type="Proteomes" id="UP000004095">
    <property type="component" value="Unassembled WGS sequence"/>
</dbReference>
<dbReference type="Gene3D" id="2.60.40.10">
    <property type="entry name" value="Immunoglobulins"/>
    <property type="match status" value="1"/>
</dbReference>
<dbReference type="PANTHER" id="PTHR19277:SF125">
    <property type="entry name" value="B6"/>
    <property type="match status" value="1"/>
</dbReference>
<comment type="caution">
    <text evidence="7">The sequence shown here is derived from an EMBL/GenBank/DDBJ whole genome shotgun (WGS) entry which is preliminary data.</text>
</comment>
<keyword evidence="2" id="KW-0479">Metal-binding</keyword>
<sequence>MLAVIVSGLWFPQQLFAQATNSSLGAVLHLKKNKYNNYFNTGVDFNTLLNSGQANQASFEFWIKAQSDNNAWVLTDLLGDQESFSMRVENNHQLKLHLKGAEKNIDLNGQIGKNTWHHIALVANNGTTTLYVNGRTRGVFSDLDFNTTLGRQLYFYKARETELFITEVRAWNQARTKQDILRYWAKVIDSNKADELAQHTAKGLDVLLNTSDMTSPDRGVMGWTNAIKESAVKEGMGHAYVDGPPLMQVRTDAGHPILDLEEIFVTASKGEFSDKVQIKWNHIAKATRYTVSRRPQAEVTFVALPNPPAINNQQAGDELIFEDKDLTAGERYVYKVEALGDDSFTTNGQTLGFIFYNGQISGKVTTNHQDAVQDVEITAALKNGGVPGHALMFDANTPAIEVDNIEALRNQPRFTMEFWYKGAGNNTVFAMGNSKIQLTSNKIIVTNADGNAYLEGNLKTRDNQWHHYAFTFAPVLDEEQKPIGAEGKLYQDGEELATTPTPYQAPPGGVNRFLIGAQNNAAYQLDEFKAWKVAKSAKQIKQTYRHVLSGEEDNLLLYYRFDEGDGKEVYNYALTNRNEYIGKSQSKGQDLHWSASQYAGLYYGILTSTSGAYVLRGLNYGTSSTGKTFNVVPQKPNHEFRAPVIEVLLQRGQHTNKSEIDFTDISQFTISGRVVYKEGEEVYPVPQGQQITLNNGTTTILAPGDKAKSDAAGLFTTSASPELLTIAVNSVATKRSNLVNQSLRFDGKTAYAQSEGTISHQGNATWSFWVKPASATETFEGDIKADDATQETPSLPIVQTVFQLGNIQLDLENSETLVLKKEGTDLVRSTQTIGNQAMTFCAISYEAATQKFTIYVGETPDVSNAVSGVDMTGHFTLGAAWVNNDMATPFRGHVDHIEFRTRTFAHNEFKQIKEGNFIANDAQHLRLSYPIVTSGGNRELSLTAQAKHQGLKLVEALRDNKIVAINQGTYKYSYLASNPRYNPRGKAAYELNLTGVTTGLDFENTTRYGFVGNLIVPCDNHIGDLKGRIFRTDIQGYEKSFDASHFNGNVFAIENLLPGKYRVEIFRENAGADAEPLLRSPVVDITQGWASYDFEYHNPLMVSYKIYAVEVKANVDEGKPEVGGVRGQEIQPLCTGKYSLKAYTNYELELTVSEEFQNGKCNVAGVDYTVSGSLGTPATGHENGKTNENGKASIRFMSAGPSFDAANYLEQFQISARTKNRDTEDFLKSFITGSQMLSNDFTLTEPQVMYVLHDPPGDGSFAKIEEGTTISFTSQYTTDIGVETSTAFTAGSDVVTTTGGGFGVFILNRFFAAKGGTGISIDASNLNTIDNSTLWTLTLNESYSTAAGGKVVGPDADLLIGVTRVITRGKSRELIVGGCSAEIRENPNATALSYKSSFATKVEDVKETTIPGLESLIEELSAKSNLTTKESALLDSARSSKVAWKNILKKNEEKIAKADTYEKLRHGYNAGANRLDYEKGDFVFSGGGSSYTVTLDWSKEYSTTNSHAFNGKIGTPFTNSTSIVGIKLDVKTQVSAVWNNKFSFKNTENKKTGISFTLTDDDQGDQFHVFMRRDPDYDTPIFKTSAGRSSCPYERGTQPREGVRVEVLDGATKVTPAGTKAVYKVRLTNTQIADDNRGKSYVLDVSANTTNAAKISINGNASGIPASFFLMPGASDTTTVSIQQNDSGDTSYENIALRFYSSCEFTAGTTKYTANELYERNKDGTVKKDANGNPVSVVKVFDQVLLNTYFREPCVSKFEINQPTTNWVVNNTSNNRLRLRFKPETAKDDFKKVEVEYATEGNNKAQLLTTLDVDELTKDSEEYYTVSLDVSSLVDGKYSLRLVPVCGEAGTNRNNVSEWIEGTIQRNAPVIASVTPADNGIIGSDGVISATYTDKISNDGVNSLNINVMGVLANSNYEATAARFTEATDQIQIPDNDVLDMDSCTVEFWVKPLLPSTTVPIIEKGNNFQISLMPDGTVNAQRVRSDQPLAPNQWSHVAVTYSKSNKAIRIYINGRLAGERDLKLVSEPFGTNDQPVTIAKAVNGQGFKGSLDEIRIWSKARTSNQIINNYRKMLLGNEDKLVGYYRLDNNALTVNGTQEGIRDFTGNASGTTVQGVTWVTKQEAAPLQVEAVPQSIPVTIHRSNENQILITPDLADSDLEGAYLTVNIANNKIKDLLGNEIKGEKWSFRYEKNHIAWNQRSIDLQQVWQQEKNFALTLMNSGATEVTYELTDLPKWIKPSDKTTNQTYTLNSGQNESIDFVLQPWLNAGEHTGTIKAKVFDRSGRLLGTELVIVNVNVSCAAPLYTLNAAQYQYAMFLNASLHINGQRSIDERDKVTAFVMGSNGQAEVRGTGQVRRSGDRYKVSMLIHSNQETGEALQFRVWDASECREYGSIIEQYTFAKSTSLNNQTLTVGNTLVRKFNVVAGFQYVTFNATNQGRNYLSIDQVKGLPTGAKVYTQNGQEATYDGQSWSGNLTQLLPTQAYQVESPVAAQVELQGHVVALSTVIQINPGINWIGYLSDQTFPIGQALSGLNISDNTELRLVGQGGFSIYDSQTNQWSGTLEYLAPNMGYQLIALGNGTLNYATSLGANASAHQLSNRASQNRKNKPMYEVRTEARAMGMQVNALKYRYAAHVMGVVTQDGQHLDAADYIVTAHTNTGEVRGVAVPQMVNGKLMYFLTVHTNDKQAAYEVRLTHRETKTVQKLETPISYVDQVQGSLQAPYEFRMKRVDTQVKEAKAALFSGYKLYQNQPNPFHDVTSISYELPQADEVHLTVYNAQGQVVAVLAKGLKAVGKHTVQWQRNGLPSGVYFYALTTKAGKPMTKRLVIH</sequence>
<dbReference type="InterPro" id="IPR013783">
    <property type="entry name" value="Ig-like_fold"/>
</dbReference>
<dbReference type="Pfam" id="PF18962">
    <property type="entry name" value="Por_Secre_tail"/>
    <property type="match status" value="1"/>
</dbReference>
<evidence type="ECO:0000256" key="4">
    <source>
        <dbReference type="ARBA" id="ARBA00022837"/>
    </source>
</evidence>
<dbReference type="InterPro" id="IPR051360">
    <property type="entry name" value="Neuronal_Pentraxin_Related"/>
</dbReference>
<dbReference type="GO" id="GO:0005975">
    <property type="term" value="P:carbohydrate metabolic process"/>
    <property type="evidence" value="ECO:0007669"/>
    <property type="project" value="UniProtKB-ARBA"/>
</dbReference>
<accession>A1ZIY6</accession>
<evidence type="ECO:0000313" key="7">
    <source>
        <dbReference type="EMBL" id="EAY29522.1"/>
    </source>
</evidence>
<evidence type="ECO:0000256" key="3">
    <source>
        <dbReference type="ARBA" id="ARBA00022729"/>
    </source>
</evidence>
<feature type="domain" description="LamG-like jellyroll fold" evidence="6">
    <location>
        <begin position="1942"/>
        <end position="2064"/>
    </location>
</feature>
<dbReference type="GO" id="GO:0004553">
    <property type="term" value="F:hydrolase activity, hydrolyzing O-glycosyl compounds"/>
    <property type="evidence" value="ECO:0007669"/>
    <property type="project" value="UniProtKB-ARBA"/>
</dbReference>
<dbReference type="eggNOG" id="COG2931">
    <property type="taxonomic scope" value="Bacteria"/>
</dbReference>
<reference evidence="7 8" key="1">
    <citation type="submission" date="2007-01" db="EMBL/GenBank/DDBJ databases">
        <authorList>
            <person name="Haygood M."/>
            <person name="Podell S."/>
            <person name="Anderson C."/>
            <person name="Hopkinson B."/>
            <person name="Roe K."/>
            <person name="Barbeau K."/>
            <person name="Gaasterland T."/>
            <person name="Ferriera S."/>
            <person name="Johnson J."/>
            <person name="Kravitz S."/>
            <person name="Beeson K."/>
            <person name="Sutton G."/>
            <person name="Rogers Y.-H."/>
            <person name="Friedman R."/>
            <person name="Frazier M."/>
            <person name="Venter J.C."/>
        </authorList>
    </citation>
    <scope>NUCLEOTIDE SEQUENCE [LARGE SCALE GENOMIC DNA]</scope>
    <source>
        <strain evidence="7 8">ATCC 23134</strain>
    </source>
</reference>
<dbReference type="InterPro" id="IPR013320">
    <property type="entry name" value="ConA-like_dom_sf"/>
</dbReference>